<evidence type="ECO:0000313" key="4">
    <source>
        <dbReference type="EMBL" id="PLW79079.1"/>
    </source>
</evidence>
<evidence type="ECO:0000256" key="1">
    <source>
        <dbReference type="SAM" id="MobiDB-lite"/>
    </source>
</evidence>
<proteinExistence type="predicted"/>
<evidence type="ECO:0000259" key="3">
    <source>
        <dbReference type="Pfam" id="PF20454"/>
    </source>
</evidence>
<gene>
    <name evidence="4" type="ORF">C0081_02275</name>
</gene>
<dbReference type="AlphaFoldDB" id="A0A2N5XX61"/>
<dbReference type="PANTHER" id="PTHR34413">
    <property type="entry name" value="PROPHAGE TAIL FIBER ASSEMBLY PROTEIN HOMOLOG TFAE-RELATED-RELATED"/>
    <property type="match status" value="1"/>
</dbReference>
<protein>
    <recommendedName>
        <fullName evidence="6">Terminase</fullName>
    </recommendedName>
</protein>
<evidence type="ECO:0000313" key="5">
    <source>
        <dbReference type="Proteomes" id="UP000234881"/>
    </source>
</evidence>
<name>A0A2N5XX61_9HYPH</name>
<sequence>MPCCRNRQTRSRKVWEPSSMPDRGIPNYHRSKGAVPPYVQPYEIIADVIDAARPPMRMSVADAAVEFRRVSGGAYNGPWRHEDAPYLVEPMNMMGSRRFTAMIFIGPARTIKTEGLILNAVAHRIICSPLPMKLIHMTETTADEFSEKKLDVMIEASPEIKRRLGTSRRDSTLKHKRFNNGASVTMGWPTVPHLSGSDWPFIAAIDYDRMPMDVGKEGSPFAMMRKRTQTFGSQGMAALECSPGKPILDETWRPQTAHEAPPCEGGLAEYNTGTRARYYWTCPHEDCQQAFEPDFDDLKYPQDVSPEEARANVVMQCPCCGEIIDPSLKYDLNLKGQWLHEASDGTLVTIDDPKIKDTDAVSYWLKGPCATFQNWSELVYRYLIAKAHLEKTGDDSSLKATVTVDQGKPYLPGGLSDEDELTVEKLKALAEDYPLKIAPKDTRFITIQLDVQKGAFVGQADAWGPNLERWCIDRFDIVNPPSSAPGDDDRSIKPPLYAEDWDALLPLFDRQYEVDGTGFALKPIRIACDSGGEAGVADNAYKFWRKLKAGKDPLPTGLHKRFQLVKGASNDRAKRAEISYPESAAKGRKVASDIPLLFVSRGSLKDAVSASLLREDAGPNKYHLSVHLPDAVFEELSAEKKTAKKGWEKKAGSRANEALDLACYGRAETIVLGAEKIDWSNPPSWAQTAPFNLLAVRIEPVEKPEAEAKPAPAQATAGSQRPARMKLQRNPNFLRNR</sequence>
<evidence type="ECO:0000259" key="2">
    <source>
        <dbReference type="Pfam" id="PF05876"/>
    </source>
</evidence>
<dbReference type="Pfam" id="PF20454">
    <property type="entry name" value="GpA_nuclease"/>
    <property type="match status" value="1"/>
</dbReference>
<feature type="region of interest" description="Disordered" evidence="1">
    <location>
        <begin position="1"/>
        <end position="27"/>
    </location>
</feature>
<dbReference type="OrthoDB" id="5181253at2"/>
<evidence type="ECO:0008006" key="6">
    <source>
        <dbReference type="Google" id="ProtNLM"/>
    </source>
</evidence>
<dbReference type="InterPro" id="IPR051220">
    <property type="entry name" value="TFA_Chaperone"/>
</dbReference>
<feature type="domain" description="Terminase large subunit GpA endonuclease" evidence="3">
    <location>
        <begin position="361"/>
        <end position="679"/>
    </location>
</feature>
<feature type="domain" description="Phage terminase large subunit GpA ATPase" evidence="2">
    <location>
        <begin position="75"/>
        <end position="338"/>
    </location>
</feature>
<dbReference type="EMBL" id="PKUQ01000001">
    <property type="protein sequence ID" value="PLW79079.1"/>
    <property type="molecule type" value="Genomic_DNA"/>
</dbReference>
<dbReference type="GO" id="GO:0004519">
    <property type="term" value="F:endonuclease activity"/>
    <property type="evidence" value="ECO:0007669"/>
    <property type="project" value="InterPro"/>
</dbReference>
<keyword evidence="5" id="KW-1185">Reference proteome</keyword>
<organism evidence="4 5">
    <name type="scientific">Cohaesibacter celericrescens</name>
    <dbReference type="NCBI Taxonomy" id="2067669"/>
    <lineage>
        <taxon>Bacteria</taxon>
        <taxon>Pseudomonadati</taxon>
        <taxon>Pseudomonadota</taxon>
        <taxon>Alphaproteobacteria</taxon>
        <taxon>Hyphomicrobiales</taxon>
        <taxon>Cohaesibacteraceae</taxon>
    </lineage>
</organism>
<feature type="region of interest" description="Disordered" evidence="1">
    <location>
        <begin position="703"/>
        <end position="737"/>
    </location>
</feature>
<dbReference type="InterPro" id="IPR046453">
    <property type="entry name" value="GpA_ATPase"/>
</dbReference>
<dbReference type="InterPro" id="IPR046454">
    <property type="entry name" value="GpA_endonuclease"/>
</dbReference>
<dbReference type="GO" id="GO:0016887">
    <property type="term" value="F:ATP hydrolysis activity"/>
    <property type="evidence" value="ECO:0007669"/>
    <property type="project" value="InterPro"/>
</dbReference>
<accession>A0A2N5XX61</accession>
<dbReference type="PANTHER" id="PTHR34413:SF2">
    <property type="entry name" value="PROPHAGE TAIL FIBER ASSEMBLY PROTEIN HOMOLOG TFAE-RELATED"/>
    <property type="match status" value="1"/>
</dbReference>
<comment type="caution">
    <text evidence="4">The sequence shown here is derived from an EMBL/GenBank/DDBJ whole genome shotgun (WGS) entry which is preliminary data.</text>
</comment>
<dbReference type="Proteomes" id="UP000234881">
    <property type="component" value="Unassembled WGS sequence"/>
</dbReference>
<dbReference type="Pfam" id="PF05876">
    <property type="entry name" value="GpA_ATPase"/>
    <property type="match status" value="1"/>
</dbReference>
<reference evidence="4 5" key="1">
    <citation type="submission" date="2018-01" db="EMBL/GenBank/DDBJ databases">
        <title>The draft genome sequence of Cohaesibacter sp. H1304.</title>
        <authorList>
            <person name="Wang N.-N."/>
            <person name="Du Z.-J."/>
        </authorList>
    </citation>
    <scope>NUCLEOTIDE SEQUENCE [LARGE SCALE GENOMIC DNA]</scope>
    <source>
        <strain evidence="4 5">H1304</strain>
    </source>
</reference>